<dbReference type="Proteomes" id="UP000749311">
    <property type="component" value="Unassembled WGS sequence"/>
</dbReference>
<dbReference type="EMBL" id="JAAMOZ010000001">
    <property type="protein sequence ID" value="NIH57757.1"/>
    <property type="molecule type" value="Genomic_DNA"/>
</dbReference>
<evidence type="ECO:0008006" key="4">
    <source>
        <dbReference type="Google" id="ProtNLM"/>
    </source>
</evidence>
<proteinExistence type="predicted"/>
<keyword evidence="1" id="KW-1133">Transmembrane helix</keyword>
<name>A0ABX0SM00_9ACTN</name>
<keyword evidence="1" id="KW-0472">Membrane</keyword>
<accession>A0ABX0SM00</accession>
<organism evidence="2 3">
    <name type="scientific">Brooklawnia cerclae</name>
    <dbReference type="NCBI Taxonomy" id="349934"/>
    <lineage>
        <taxon>Bacteria</taxon>
        <taxon>Bacillati</taxon>
        <taxon>Actinomycetota</taxon>
        <taxon>Actinomycetes</taxon>
        <taxon>Propionibacteriales</taxon>
        <taxon>Propionibacteriaceae</taxon>
        <taxon>Brooklawnia</taxon>
    </lineage>
</organism>
<evidence type="ECO:0000256" key="1">
    <source>
        <dbReference type="SAM" id="Phobius"/>
    </source>
</evidence>
<gene>
    <name evidence="2" type="ORF">FB473_002402</name>
</gene>
<evidence type="ECO:0000313" key="3">
    <source>
        <dbReference type="Proteomes" id="UP000749311"/>
    </source>
</evidence>
<reference evidence="2 3" key="1">
    <citation type="submission" date="2020-02" db="EMBL/GenBank/DDBJ databases">
        <title>Sequencing the genomes of 1000 actinobacteria strains.</title>
        <authorList>
            <person name="Klenk H.-P."/>
        </authorList>
    </citation>
    <scope>NUCLEOTIDE SEQUENCE [LARGE SCALE GENOMIC DNA]</scope>
    <source>
        <strain evidence="2 3">DSM 19609</strain>
    </source>
</reference>
<evidence type="ECO:0000313" key="2">
    <source>
        <dbReference type="EMBL" id="NIH57757.1"/>
    </source>
</evidence>
<sequence length="178" mass="19332">MSQSRIVIELSKWTQGSSAPTRRSVRRNAVANCWLGGVLIVAALAGTTVRVLLGPTWELLGMAFLAGAGAVAVWNGVRHLRGLRDLPPGSVDDPVPFAAPHAFAIEGNEVVFPSAFGRAEERWPLARVSVSVVRRFGHDWLRLSCPGFRTRKFPARSFDVPLAMIEGIIAKETSFRGS</sequence>
<dbReference type="RefSeq" id="WP_167167984.1">
    <property type="nucleotide sequence ID" value="NZ_BAAAOO010000007.1"/>
</dbReference>
<keyword evidence="1" id="KW-0812">Transmembrane</keyword>
<keyword evidence="3" id="KW-1185">Reference proteome</keyword>
<comment type="caution">
    <text evidence="2">The sequence shown here is derived from an EMBL/GenBank/DDBJ whole genome shotgun (WGS) entry which is preliminary data.</text>
</comment>
<protein>
    <recommendedName>
        <fullName evidence="4">Photosystem I assembly protein Ycf4</fullName>
    </recommendedName>
</protein>
<feature type="transmembrane region" description="Helical" evidence="1">
    <location>
        <begin position="59"/>
        <end position="77"/>
    </location>
</feature>
<feature type="transmembrane region" description="Helical" evidence="1">
    <location>
        <begin position="29"/>
        <end position="53"/>
    </location>
</feature>